<dbReference type="AlphaFoldDB" id="A0A2T3NM72"/>
<protein>
    <submittedName>
        <fullName evidence="1">Uncharacterized protein</fullName>
    </submittedName>
</protein>
<dbReference type="RefSeq" id="WP_107297222.1">
    <property type="nucleotide sequence ID" value="NZ_PYMB01000001.1"/>
</dbReference>
<dbReference type="OrthoDB" id="2111733at2"/>
<gene>
    <name evidence="1" type="ORF">C9J01_06295</name>
</gene>
<accession>A0A2T3NM72</accession>
<evidence type="ECO:0000313" key="1">
    <source>
        <dbReference type="EMBL" id="PSW16601.1"/>
    </source>
</evidence>
<comment type="caution">
    <text evidence="1">The sequence shown here is derived from an EMBL/GenBank/DDBJ whole genome shotgun (WGS) entry which is preliminary data.</text>
</comment>
<dbReference type="EMBL" id="PYMB01000001">
    <property type="protein sequence ID" value="PSW16601.1"/>
    <property type="molecule type" value="Genomic_DNA"/>
</dbReference>
<evidence type="ECO:0000313" key="2">
    <source>
        <dbReference type="Proteomes" id="UP000241346"/>
    </source>
</evidence>
<proteinExistence type="predicted"/>
<dbReference type="Proteomes" id="UP000241346">
    <property type="component" value="Unassembled WGS sequence"/>
</dbReference>
<name>A0A2T3NM72_9GAMM</name>
<organism evidence="1 2">
    <name type="scientific">Photobacterium rosenbergii</name>
    <dbReference type="NCBI Taxonomy" id="294936"/>
    <lineage>
        <taxon>Bacteria</taxon>
        <taxon>Pseudomonadati</taxon>
        <taxon>Pseudomonadota</taxon>
        <taxon>Gammaproteobacteria</taxon>
        <taxon>Vibrionales</taxon>
        <taxon>Vibrionaceae</taxon>
        <taxon>Photobacterium</taxon>
    </lineage>
</organism>
<sequence length="155" mass="18008">MNMAKKLSFIVVFLAFTYVMAWVKAYNQSSEYFEYARQQRDNGNLTYALKGMNKLELRIEEKYLGGYQQVIETWESSILGPRPGFYDQAVKEAEEIIPQLSEQELESFIEIYVQLDTRYVPEAAQELLKKSKLTGNTIMANEMSEFLDEAFPEQA</sequence>
<reference evidence="1 2" key="1">
    <citation type="submission" date="2018-03" db="EMBL/GenBank/DDBJ databases">
        <title>Whole genome sequencing of Histamine producing bacteria.</title>
        <authorList>
            <person name="Butler K."/>
        </authorList>
    </citation>
    <scope>NUCLEOTIDE SEQUENCE [LARGE SCALE GENOMIC DNA]</scope>
    <source>
        <strain evidence="1 2">DSM 19138</strain>
    </source>
</reference>